<dbReference type="EMBL" id="RZNX01000001">
    <property type="protein sequence ID" value="RUT35883.1"/>
    <property type="molecule type" value="Genomic_DNA"/>
</dbReference>
<dbReference type="Proteomes" id="UP000272464">
    <property type="component" value="Unassembled WGS sequence"/>
</dbReference>
<evidence type="ECO:0000256" key="1">
    <source>
        <dbReference type="SAM" id="MobiDB-lite"/>
    </source>
</evidence>
<feature type="region of interest" description="Disordered" evidence="1">
    <location>
        <begin position="21"/>
        <end position="80"/>
    </location>
</feature>
<protein>
    <submittedName>
        <fullName evidence="2">Spore coat protein GerQ</fullName>
    </submittedName>
</protein>
<reference evidence="2 3" key="1">
    <citation type="submission" date="2018-12" db="EMBL/GenBank/DDBJ databases">
        <authorList>
            <person name="Sun L."/>
            <person name="Chen Z."/>
        </authorList>
    </citation>
    <scope>NUCLEOTIDE SEQUENCE [LARGE SCALE GENOMIC DNA]</scope>
    <source>
        <strain evidence="2 3">3-5-3</strain>
    </source>
</reference>
<feature type="compositionally biased region" description="Polar residues" evidence="1">
    <location>
        <begin position="69"/>
        <end position="80"/>
    </location>
</feature>
<dbReference type="NCBIfam" id="TIGR02728">
    <property type="entry name" value="spore_gerQ"/>
    <property type="match status" value="1"/>
</dbReference>
<keyword evidence="3" id="KW-1185">Reference proteome</keyword>
<evidence type="ECO:0000313" key="3">
    <source>
        <dbReference type="Proteomes" id="UP000272464"/>
    </source>
</evidence>
<dbReference type="RefSeq" id="WP_127197580.1">
    <property type="nucleotide sequence ID" value="NZ_RZNX01000001.1"/>
</dbReference>
<keyword evidence="2" id="KW-0946">Virion</keyword>
<proteinExistence type="predicted"/>
<name>A0A433XP71_9BACL</name>
<dbReference type="Pfam" id="PF09671">
    <property type="entry name" value="Spore_GerQ"/>
    <property type="match status" value="1"/>
</dbReference>
<keyword evidence="2" id="KW-0167">Capsid protein</keyword>
<gene>
    <name evidence="2" type="primary">gerQ</name>
    <name evidence="2" type="ORF">EJP77_02445</name>
</gene>
<feature type="compositionally biased region" description="Low complexity" evidence="1">
    <location>
        <begin position="21"/>
        <end position="56"/>
    </location>
</feature>
<dbReference type="PIRSF" id="PIRSF038931">
    <property type="entry name" value="GerQ"/>
    <property type="match status" value="1"/>
</dbReference>
<dbReference type="AlphaFoldDB" id="A0A433XP71"/>
<dbReference type="InterPro" id="IPR014099">
    <property type="entry name" value="Spore_coat_GerQ"/>
</dbReference>
<sequence length="177" mass="19043">MYNPQYRPVTYRVGNNNNIGAPMGSSGQAMGSQMGSPMGSPMGAQNGSQMGTTTGPAVGGTGTYPPPLSVNSISPQGTAMVSPQNFTEQSFIENILRLNLGKVGTFYMTYENNREWNAKIFKGVVEAAGRDHIIISDPNTGMRTILLMVNLDYATFDQPLVYQYPGVIGNPPAQQTR</sequence>
<comment type="caution">
    <text evidence="2">The sequence shown here is derived from an EMBL/GenBank/DDBJ whole genome shotgun (WGS) entry which is preliminary data.</text>
</comment>
<organism evidence="2 3">
    <name type="scientific">Paenibacillus zeisoli</name>
    <dbReference type="NCBI Taxonomy" id="2496267"/>
    <lineage>
        <taxon>Bacteria</taxon>
        <taxon>Bacillati</taxon>
        <taxon>Bacillota</taxon>
        <taxon>Bacilli</taxon>
        <taxon>Bacillales</taxon>
        <taxon>Paenibacillaceae</taxon>
        <taxon>Paenibacillus</taxon>
    </lineage>
</organism>
<dbReference type="OrthoDB" id="1643178at2"/>
<evidence type="ECO:0000313" key="2">
    <source>
        <dbReference type="EMBL" id="RUT35883.1"/>
    </source>
</evidence>
<accession>A0A433XP71</accession>